<organism evidence="3 4">
    <name type="scientific">Rossellomorea pakistanensis</name>
    <dbReference type="NCBI Taxonomy" id="992288"/>
    <lineage>
        <taxon>Bacteria</taxon>
        <taxon>Bacillati</taxon>
        <taxon>Bacillota</taxon>
        <taxon>Bacilli</taxon>
        <taxon>Bacillales</taxon>
        <taxon>Bacillaceae</taxon>
        <taxon>Rossellomorea</taxon>
    </lineage>
</organism>
<proteinExistence type="predicted"/>
<protein>
    <submittedName>
        <fullName evidence="3">Ribonuclease HI</fullName>
        <ecNumber evidence="3">3.1.26.4</ecNumber>
    </submittedName>
</protein>
<dbReference type="Pfam" id="PF13456">
    <property type="entry name" value="RVT_3"/>
    <property type="match status" value="1"/>
</dbReference>
<comment type="caution">
    <text evidence="3">The sequence shown here is derived from an EMBL/GenBank/DDBJ whole genome shotgun (WGS) entry which is preliminary data.</text>
</comment>
<dbReference type="CDD" id="cd09279">
    <property type="entry name" value="RNase_HI_like"/>
    <property type="match status" value="1"/>
</dbReference>
<keyword evidence="4" id="KW-1185">Reference proteome</keyword>
<dbReference type="PROSITE" id="PS50879">
    <property type="entry name" value="RNASE_H_1"/>
    <property type="match status" value="1"/>
</dbReference>
<name>A0ABS2N8X9_9BACI</name>
<reference evidence="3 4" key="1">
    <citation type="submission" date="2021-01" db="EMBL/GenBank/DDBJ databases">
        <title>Genomic Encyclopedia of Type Strains, Phase IV (KMG-IV): sequencing the most valuable type-strain genomes for metagenomic binning, comparative biology and taxonomic classification.</title>
        <authorList>
            <person name="Goeker M."/>
        </authorList>
    </citation>
    <scope>NUCLEOTIDE SEQUENCE [LARGE SCALE GENOMIC DNA]</scope>
    <source>
        <strain evidence="3 4">DSM 24834</strain>
    </source>
</reference>
<feature type="domain" description="RNase H type-1" evidence="2">
    <location>
        <begin position="70"/>
        <end position="207"/>
    </location>
</feature>
<dbReference type="InterPro" id="IPR002156">
    <property type="entry name" value="RNaseH_domain"/>
</dbReference>
<dbReference type="GO" id="GO:0004523">
    <property type="term" value="F:RNA-DNA hybrid ribonuclease activity"/>
    <property type="evidence" value="ECO:0007669"/>
    <property type="project" value="UniProtKB-EC"/>
</dbReference>
<gene>
    <name evidence="3" type="ORF">JOC86_000811</name>
</gene>
<feature type="region of interest" description="Disordered" evidence="1">
    <location>
        <begin position="198"/>
        <end position="219"/>
    </location>
</feature>
<dbReference type="NCBIfam" id="NF005822">
    <property type="entry name" value="PRK07708.1"/>
    <property type="match status" value="1"/>
</dbReference>
<dbReference type="Proteomes" id="UP001646157">
    <property type="component" value="Unassembled WGS sequence"/>
</dbReference>
<dbReference type="InterPro" id="IPR012337">
    <property type="entry name" value="RNaseH-like_sf"/>
</dbReference>
<sequence>MQMRIKWKYKGKKIEPVWFESQWLQRKMIISLMNDISKTGRVLDLIIEDEMGNEWTPKEFQKLEVELDQAPENITVYFDGGFDIQSSLSGLGMVVYYEKNGQKWRVRKNERLEELENNNEAEYAALYASLTVLEELGVHHMPLTIKGDSQVVLMQLQGEWPCFEKVLNEWLDRIEAKLDQLKLKPRYELIPRKQNKEADQLANQALEGTQIESESKIRE</sequence>
<keyword evidence="3" id="KW-0378">Hydrolase</keyword>
<evidence type="ECO:0000313" key="4">
    <source>
        <dbReference type="Proteomes" id="UP001646157"/>
    </source>
</evidence>
<evidence type="ECO:0000259" key="2">
    <source>
        <dbReference type="PROSITE" id="PS50879"/>
    </source>
</evidence>
<evidence type="ECO:0000256" key="1">
    <source>
        <dbReference type="SAM" id="MobiDB-lite"/>
    </source>
</evidence>
<evidence type="ECO:0000313" key="3">
    <source>
        <dbReference type="EMBL" id="MBM7584274.1"/>
    </source>
</evidence>
<dbReference type="PANTHER" id="PTHR46387:SF2">
    <property type="entry name" value="RIBONUCLEASE HI"/>
    <property type="match status" value="1"/>
</dbReference>
<dbReference type="RefSeq" id="WP_205168446.1">
    <property type="nucleotide sequence ID" value="NZ_JAFBDZ010000001.1"/>
</dbReference>
<feature type="compositionally biased region" description="Polar residues" evidence="1">
    <location>
        <begin position="201"/>
        <end position="212"/>
    </location>
</feature>
<dbReference type="PANTHER" id="PTHR46387">
    <property type="entry name" value="POLYNUCLEOTIDYL TRANSFERASE, RIBONUCLEASE H-LIKE SUPERFAMILY PROTEIN"/>
    <property type="match status" value="1"/>
</dbReference>
<dbReference type="Gene3D" id="3.30.420.10">
    <property type="entry name" value="Ribonuclease H-like superfamily/Ribonuclease H"/>
    <property type="match status" value="1"/>
</dbReference>
<dbReference type="SUPFAM" id="SSF53098">
    <property type="entry name" value="Ribonuclease H-like"/>
    <property type="match status" value="1"/>
</dbReference>
<dbReference type="EC" id="3.1.26.4" evidence="3"/>
<dbReference type="EMBL" id="JAFBDZ010000001">
    <property type="protein sequence ID" value="MBM7584274.1"/>
    <property type="molecule type" value="Genomic_DNA"/>
</dbReference>
<dbReference type="InterPro" id="IPR036397">
    <property type="entry name" value="RNaseH_sf"/>
</dbReference>
<accession>A0ABS2N8X9</accession>